<name>A0ABU6Y7H4_9FABA</name>
<feature type="region of interest" description="Disordered" evidence="1">
    <location>
        <begin position="23"/>
        <end position="63"/>
    </location>
</feature>
<evidence type="ECO:0000256" key="1">
    <source>
        <dbReference type="SAM" id="MobiDB-lite"/>
    </source>
</evidence>
<feature type="compositionally biased region" description="Basic and acidic residues" evidence="1">
    <location>
        <begin position="52"/>
        <end position="63"/>
    </location>
</feature>
<evidence type="ECO:0000313" key="2">
    <source>
        <dbReference type="EMBL" id="MED6205861.1"/>
    </source>
</evidence>
<comment type="caution">
    <text evidence="2">The sequence shown here is derived from an EMBL/GenBank/DDBJ whole genome shotgun (WGS) entry which is preliminary data.</text>
</comment>
<sequence>MSRSKMKNRGNGGERKMLEVACGGGGKGGCKGRSRCCKGTRSGGDGGELEDRDGRRDNEDRENAKVVISPLLKTASFLEYHHVHAPQPAPPLTLPLSKIEKTTTTAETVGFCPIDLIGGPNTGSCVDSPPPK</sequence>
<keyword evidence="3" id="KW-1185">Reference proteome</keyword>
<reference evidence="2 3" key="1">
    <citation type="journal article" date="2023" name="Plants (Basel)">
        <title>Bridging the Gap: Combining Genomics and Transcriptomics Approaches to Understand Stylosanthes scabra, an Orphan Legume from the Brazilian Caatinga.</title>
        <authorList>
            <person name="Ferreira-Neto J.R.C."/>
            <person name="da Silva M.D."/>
            <person name="Binneck E."/>
            <person name="de Melo N.F."/>
            <person name="da Silva R.H."/>
            <person name="de Melo A.L.T.M."/>
            <person name="Pandolfi V."/>
            <person name="Bustamante F.O."/>
            <person name="Brasileiro-Vidal A.C."/>
            <person name="Benko-Iseppon A.M."/>
        </authorList>
    </citation>
    <scope>NUCLEOTIDE SEQUENCE [LARGE SCALE GENOMIC DNA]</scope>
    <source>
        <tissue evidence="2">Leaves</tissue>
    </source>
</reference>
<gene>
    <name evidence="2" type="ORF">PIB30_021653</name>
</gene>
<dbReference type="Proteomes" id="UP001341840">
    <property type="component" value="Unassembled WGS sequence"/>
</dbReference>
<dbReference type="EMBL" id="JASCZI010241727">
    <property type="protein sequence ID" value="MED6205861.1"/>
    <property type="molecule type" value="Genomic_DNA"/>
</dbReference>
<proteinExistence type="predicted"/>
<organism evidence="2 3">
    <name type="scientific">Stylosanthes scabra</name>
    <dbReference type="NCBI Taxonomy" id="79078"/>
    <lineage>
        <taxon>Eukaryota</taxon>
        <taxon>Viridiplantae</taxon>
        <taxon>Streptophyta</taxon>
        <taxon>Embryophyta</taxon>
        <taxon>Tracheophyta</taxon>
        <taxon>Spermatophyta</taxon>
        <taxon>Magnoliopsida</taxon>
        <taxon>eudicotyledons</taxon>
        <taxon>Gunneridae</taxon>
        <taxon>Pentapetalae</taxon>
        <taxon>rosids</taxon>
        <taxon>fabids</taxon>
        <taxon>Fabales</taxon>
        <taxon>Fabaceae</taxon>
        <taxon>Papilionoideae</taxon>
        <taxon>50 kb inversion clade</taxon>
        <taxon>dalbergioids sensu lato</taxon>
        <taxon>Dalbergieae</taxon>
        <taxon>Pterocarpus clade</taxon>
        <taxon>Stylosanthes</taxon>
    </lineage>
</organism>
<protein>
    <submittedName>
        <fullName evidence="2">Uncharacterized protein</fullName>
    </submittedName>
</protein>
<accession>A0ABU6Y7H4</accession>
<evidence type="ECO:0000313" key="3">
    <source>
        <dbReference type="Proteomes" id="UP001341840"/>
    </source>
</evidence>